<reference evidence="7 8" key="1">
    <citation type="submission" date="2020-07" db="EMBL/GenBank/DDBJ databases">
        <title>Spirosoma foliorum sp. nov., isolated from the leaves on the Nejang mountain Korea, Republic of.</title>
        <authorList>
            <person name="Ho H."/>
            <person name="Lee Y.-J."/>
            <person name="Nurcahyanto D.-A."/>
            <person name="Kim S.-G."/>
        </authorList>
    </citation>
    <scope>NUCLEOTIDE SEQUENCE [LARGE SCALE GENOMIC DNA]</scope>
    <source>
        <strain evidence="7 8">PL0136</strain>
    </source>
</reference>
<comment type="subcellular location">
    <subcellularLocation>
        <location evidence="5">Cytoplasm</location>
    </subcellularLocation>
</comment>
<dbReference type="InterPro" id="IPR027417">
    <property type="entry name" value="P-loop_NTPase"/>
</dbReference>
<dbReference type="SUPFAM" id="SSF52540">
    <property type="entry name" value="P-loop containing nucleoside triphosphate hydrolases"/>
    <property type="match status" value="1"/>
</dbReference>
<keyword evidence="5" id="KW-0963">Cytoplasm</keyword>
<keyword evidence="2 5" id="KW-0547">Nucleotide-binding</keyword>
<dbReference type="GO" id="GO:0015937">
    <property type="term" value="P:coenzyme A biosynthetic process"/>
    <property type="evidence" value="ECO:0007669"/>
    <property type="project" value="UniProtKB-UniRule"/>
</dbReference>
<dbReference type="KEGG" id="sfol:H3H32_00905"/>
<keyword evidence="5 7" id="KW-0808">Transferase</keyword>
<comment type="function">
    <text evidence="5">Catalyzes the phosphorylation of the 3'-hydroxyl group of dephosphocoenzyme A to form coenzyme A.</text>
</comment>
<name>A0A7G5GXG9_9BACT</name>
<dbReference type="EC" id="2.7.1.24" evidence="5 6"/>
<evidence type="ECO:0000256" key="5">
    <source>
        <dbReference type="HAMAP-Rule" id="MF_00376"/>
    </source>
</evidence>
<accession>A0A7G5GXG9</accession>
<dbReference type="EMBL" id="CP059732">
    <property type="protein sequence ID" value="QMW03561.1"/>
    <property type="molecule type" value="Genomic_DNA"/>
</dbReference>
<dbReference type="NCBIfam" id="TIGR00152">
    <property type="entry name" value="dephospho-CoA kinase"/>
    <property type="match status" value="1"/>
</dbReference>
<dbReference type="RefSeq" id="WP_182460818.1">
    <property type="nucleotide sequence ID" value="NZ_CP059732.1"/>
</dbReference>
<evidence type="ECO:0000256" key="4">
    <source>
        <dbReference type="ARBA" id="ARBA00022993"/>
    </source>
</evidence>
<dbReference type="GO" id="GO:0005524">
    <property type="term" value="F:ATP binding"/>
    <property type="evidence" value="ECO:0007669"/>
    <property type="project" value="UniProtKB-UniRule"/>
</dbReference>
<comment type="similarity">
    <text evidence="1 5">Belongs to the CoaE family.</text>
</comment>
<keyword evidence="3 5" id="KW-0067">ATP-binding</keyword>
<dbReference type="Pfam" id="PF01121">
    <property type="entry name" value="CoaE"/>
    <property type="match status" value="1"/>
</dbReference>
<evidence type="ECO:0000256" key="3">
    <source>
        <dbReference type="ARBA" id="ARBA00022840"/>
    </source>
</evidence>
<evidence type="ECO:0000256" key="6">
    <source>
        <dbReference type="NCBIfam" id="TIGR00152"/>
    </source>
</evidence>
<protein>
    <recommendedName>
        <fullName evidence="5 6">Dephospho-CoA kinase</fullName>
        <ecNumber evidence="5 6">2.7.1.24</ecNumber>
    </recommendedName>
    <alternativeName>
        <fullName evidence="5">Dephosphocoenzyme A kinase</fullName>
    </alternativeName>
</protein>
<evidence type="ECO:0000256" key="2">
    <source>
        <dbReference type="ARBA" id="ARBA00022741"/>
    </source>
</evidence>
<dbReference type="CDD" id="cd02022">
    <property type="entry name" value="DPCK"/>
    <property type="match status" value="1"/>
</dbReference>
<evidence type="ECO:0000313" key="8">
    <source>
        <dbReference type="Proteomes" id="UP000515369"/>
    </source>
</evidence>
<keyword evidence="4 5" id="KW-0173">Coenzyme A biosynthesis</keyword>
<dbReference type="Proteomes" id="UP000515369">
    <property type="component" value="Chromosome"/>
</dbReference>
<sequence>MKAPLQIGVTGGIGSGKSVVCQVFQSLGAPVYEADERAKWLTEHDPILKADIKRVLGSNAYDAAGHYNRAWVASQVFANPELLTTLNGVIHPRVFADTAAWVNQQLGKPYVIKEAAIMKAAGDHNTLDKVIVVQAPVALRIERIHKRDPHRSEAEIRNIIARQVSDDERLKLADYVLDNDESQLLLPQIIRLHEDFLRQWEK</sequence>
<proteinExistence type="inferred from homology"/>
<dbReference type="UniPathway" id="UPA00241">
    <property type="reaction ID" value="UER00356"/>
</dbReference>
<dbReference type="PANTHER" id="PTHR10695">
    <property type="entry name" value="DEPHOSPHO-COA KINASE-RELATED"/>
    <property type="match status" value="1"/>
</dbReference>
<keyword evidence="8" id="KW-1185">Reference proteome</keyword>
<organism evidence="7 8">
    <name type="scientific">Spirosoma foliorum</name>
    <dbReference type="NCBI Taxonomy" id="2710596"/>
    <lineage>
        <taxon>Bacteria</taxon>
        <taxon>Pseudomonadati</taxon>
        <taxon>Bacteroidota</taxon>
        <taxon>Cytophagia</taxon>
        <taxon>Cytophagales</taxon>
        <taxon>Cytophagaceae</taxon>
        <taxon>Spirosoma</taxon>
    </lineage>
</organism>
<dbReference type="GO" id="GO:0004140">
    <property type="term" value="F:dephospho-CoA kinase activity"/>
    <property type="evidence" value="ECO:0007669"/>
    <property type="project" value="UniProtKB-UniRule"/>
</dbReference>
<feature type="binding site" evidence="5">
    <location>
        <begin position="14"/>
        <end position="19"/>
    </location>
    <ligand>
        <name>ATP</name>
        <dbReference type="ChEBI" id="CHEBI:30616"/>
    </ligand>
</feature>
<comment type="pathway">
    <text evidence="5">Cofactor biosynthesis; coenzyme A biosynthesis; CoA from (R)-pantothenate: step 5/5.</text>
</comment>
<dbReference type="AlphaFoldDB" id="A0A7G5GXG9"/>
<gene>
    <name evidence="5 7" type="primary">coaE</name>
    <name evidence="7" type="ORF">H3H32_00905</name>
</gene>
<keyword evidence="5 7" id="KW-0418">Kinase</keyword>
<comment type="catalytic activity">
    <reaction evidence="5">
        <text>3'-dephospho-CoA + ATP = ADP + CoA + H(+)</text>
        <dbReference type="Rhea" id="RHEA:18245"/>
        <dbReference type="ChEBI" id="CHEBI:15378"/>
        <dbReference type="ChEBI" id="CHEBI:30616"/>
        <dbReference type="ChEBI" id="CHEBI:57287"/>
        <dbReference type="ChEBI" id="CHEBI:57328"/>
        <dbReference type="ChEBI" id="CHEBI:456216"/>
        <dbReference type="EC" id="2.7.1.24"/>
    </reaction>
</comment>
<evidence type="ECO:0000256" key="1">
    <source>
        <dbReference type="ARBA" id="ARBA00009018"/>
    </source>
</evidence>
<dbReference type="PROSITE" id="PS51219">
    <property type="entry name" value="DPCK"/>
    <property type="match status" value="1"/>
</dbReference>
<dbReference type="PANTHER" id="PTHR10695:SF46">
    <property type="entry name" value="BIFUNCTIONAL COENZYME A SYNTHASE-RELATED"/>
    <property type="match status" value="1"/>
</dbReference>
<dbReference type="HAMAP" id="MF_00376">
    <property type="entry name" value="Dephospho_CoA_kinase"/>
    <property type="match status" value="1"/>
</dbReference>
<dbReference type="GO" id="GO:0005737">
    <property type="term" value="C:cytoplasm"/>
    <property type="evidence" value="ECO:0007669"/>
    <property type="project" value="UniProtKB-SubCell"/>
</dbReference>
<dbReference type="InterPro" id="IPR001977">
    <property type="entry name" value="Depp_CoAkinase"/>
</dbReference>
<dbReference type="Gene3D" id="3.40.50.300">
    <property type="entry name" value="P-loop containing nucleotide triphosphate hydrolases"/>
    <property type="match status" value="1"/>
</dbReference>
<evidence type="ECO:0000313" key="7">
    <source>
        <dbReference type="EMBL" id="QMW03561.1"/>
    </source>
</evidence>